<evidence type="ECO:0000256" key="1">
    <source>
        <dbReference type="ARBA" id="ARBA00004942"/>
    </source>
</evidence>
<feature type="binding site" evidence="13 14">
    <location>
        <position position="138"/>
    </location>
    <ligand>
        <name>[2Fe-2S] cluster</name>
        <dbReference type="ChEBI" id="CHEBI:190135"/>
    </ligand>
</feature>
<proteinExistence type="inferred from homology"/>
<dbReference type="SMART" id="SM00729">
    <property type="entry name" value="Elp3"/>
    <property type="match status" value="1"/>
</dbReference>
<comment type="caution">
    <text evidence="16">The sequence shown here is derived from an EMBL/GenBank/DDBJ whole genome shotgun (WGS) entry which is preliminary data.</text>
</comment>
<feature type="binding site" evidence="13 14">
    <location>
        <position position="62"/>
    </location>
    <ligand>
        <name>[4Fe-4S] cluster</name>
        <dbReference type="ChEBI" id="CHEBI:49883"/>
        <note>4Fe-4S-S-AdoMet</note>
    </ligand>
</feature>
<comment type="function">
    <text evidence="13">Catalyzes the conversion of dethiobiotin (DTB) to biotin by the insertion of a sulfur atom into dethiobiotin via a radical-based mechanism.</text>
</comment>
<comment type="caution">
    <text evidence="13">Lacks conserved residue(s) required for the propagation of feature annotation.</text>
</comment>
<comment type="pathway">
    <text evidence="1 13">Cofactor biosynthesis; biotin biosynthesis; biotin from 7,8-diaminononanoate: step 2/2.</text>
</comment>
<feature type="binding site" evidence="13 14">
    <location>
        <position position="268"/>
    </location>
    <ligand>
        <name>[2Fe-2S] cluster</name>
        <dbReference type="ChEBI" id="CHEBI:190135"/>
    </ligand>
</feature>
<comment type="cofactor">
    <cofactor evidence="13 14">
        <name>[4Fe-4S] cluster</name>
        <dbReference type="ChEBI" id="CHEBI:49883"/>
    </cofactor>
    <text evidence="13 14">Binds 1 [4Fe-4S] cluster. The cluster is coordinated with 3 cysteines and an exchangeable S-adenosyl-L-methionine.</text>
</comment>
<feature type="domain" description="Radical SAM core" evidence="15">
    <location>
        <begin position="44"/>
        <end position="273"/>
    </location>
</feature>
<evidence type="ECO:0000256" key="4">
    <source>
        <dbReference type="ARBA" id="ARBA00022485"/>
    </source>
</evidence>
<keyword evidence="11 13" id="KW-0411">Iron-sulfur</keyword>
<dbReference type="CDD" id="cd01335">
    <property type="entry name" value="Radical_SAM"/>
    <property type="match status" value="1"/>
</dbReference>
<dbReference type="InterPro" id="IPR002684">
    <property type="entry name" value="Biotin_synth/BioAB"/>
</dbReference>
<keyword evidence="7 13" id="KW-0001">2Fe-2S</keyword>
<dbReference type="EC" id="2.8.1.6" evidence="3 13"/>
<evidence type="ECO:0000256" key="7">
    <source>
        <dbReference type="ARBA" id="ARBA00022714"/>
    </source>
</evidence>
<feature type="binding site" evidence="13 14">
    <location>
        <position position="69"/>
    </location>
    <ligand>
        <name>[4Fe-4S] cluster</name>
        <dbReference type="ChEBI" id="CHEBI:49883"/>
        <note>4Fe-4S-S-AdoMet</note>
    </ligand>
</feature>
<dbReference type="Pfam" id="PF06968">
    <property type="entry name" value="BATS"/>
    <property type="match status" value="1"/>
</dbReference>
<dbReference type="InterPro" id="IPR024177">
    <property type="entry name" value="Biotin_synthase"/>
</dbReference>
<dbReference type="HAMAP" id="MF_01694">
    <property type="entry name" value="BioB"/>
    <property type="match status" value="1"/>
</dbReference>
<comment type="similarity">
    <text evidence="2 13">Belongs to the radical SAM superfamily. Biotin synthase family.</text>
</comment>
<protein>
    <recommendedName>
        <fullName evidence="3 13">Biotin synthase</fullName>
        <ecNumber evidence="3 13">2.8.1.6</ecNumber>
    </recommendedName>
</protein>
<dbReference type="Pfam" id="PF04055">
    <property type="entry name" value="Radical_SAM"/>
    <property type="match status" value="1"/>
</dbReference>
<evidence type="ECO:0000313" key="16">
    <source>
        <dbReference type="EMBL" id="MQN01114.1"/>
    </source>
</evidence>
<evidence type="ECO:0000256" key="2">
    <source>
        <dbReference type="ARBA" id="ARBA00010765"/>
    </source>
</evidence>
<evidence type="ECO:0000256" key="3">
    <source>
        <dbReference type="ARBA" id="ARBA00012236"/>
    </source>
</evidence>
<dbReference type="AlphaFoldDB" id="A0A6N7IXQ1"/>
<dbReference type="GO" id="GO:0005506">
    <property type="term" value="F:iron ion binding"/>
    <property type="evidence" value="ECO:0007669"/>
    <property type="project" value="UniProtKB-UniRule"/>
</dbReference>
<comment type="cofactor">
    <cofactor evidence="13">
        <name>[2Fe-2S] cluster</name>
        <dbReference type="ChEBI" id="CHEBI:190135"/>
    </cofactor>
    <text evidence="13">Binds 1 [2Fe-2S] cluster. The cluster is coordinated with 3 cysteines and 1 arginine.</text>
</comment>
<evidence type="ECO:0000256" key="10">
    <source>
        <dbReference type="ARBA" id="ARBA00023004"/>
    </source>
</evidence>
<evidence type="ECO:0000256" key="14">
    <source>
        <dbReference type="PIRSR" id="PIRSR001619-1"/>
    </source>
</evidence>
<dbReference type="PIRSF" id="PIRSF001619">
    <property type="entry name" value="Biotin_synth"/>
    <property type="match status" value="1"/>
</dbReference>
<name>A0A6N7IXQ1_9FIRM</name>
<dbReference type="SMART" id="SM00876">
    <property type="entry name" value="BATS"/>
    <property type="match status" value="1"/>
</dbReference>
<evidence type="ECO:0000256" key="12">
    <source>
        <dbReference type="ARBA" id="ARBA00051157"/>
    </source>
</evidence>
<reference evidence="16" key="1">
    <citation type="journal article" date="2020" name="Appl. Environ. Microbiol.">
        <title>Medium-Chain Fatty Acid Synthesis by 'Candidatus Weimeria bifida' gen. nov., sp. nov., and 'Candidatus Pseudoramibacter fermentans' sp. nov.</title>
        <authorList>
            <person name="Scarborough M.J."/>
            <person name="Myers K.S."/>
            <person name="Donohue T.J."/>
            <person name="Noguera D.R."/>
        </authorList>
    </citation>
    <scope>NUCLEOTIDE SEQUENCE</scope>
    <source>
        <strain evidence="16">LCO1.1</strain>
    </source>
</reference>
<dbReference type="GO" id="GO:0004076">
    <property type="term" value="F:biotin synthase activity"/>
    <property type="evidence" value="ECO:0007669"/>
    <property type="project" value="UniProtKB-UniRule"/>
</dbReference>
<evidence type="ECO:0000256" key="5">
    <source>
        <dbReference type="ARBA" id="ARBA00022679"/>
    </source>
</evidence>
<comment type="subunit">
    <text evidence="13">Homodimer.</text>
</comment>
<dbReference type="InterPro" id="IPR058240">
    <property type="entry name" value="rSAM_sf"/>
</dbReference>
<sequence>MDIEKLADEIIAGKRLKRGDDLSFLITADLDQMRDGADRIRKALCGDKVDLCTIISGRGGRCGENCKFCAQSAHNHTHCDEFEFRDENEIIEEAKSNQEEGVDRFAIVDSGYGPSDADFEKIIHVIERMHKELKIELCCSLGFMTSEQFHRLHMAGVTGIHNNIETSRRFFPHICTTHTFDDKIANIKRAQNEGLAVCSGGIIGMGEDWDDRIDMAITLNELGIRSIPVNSLMPIKGTPLEDRPRLTEDDILRTIAIFRFINPEADIRLAGGRALMADNGRCTFSSGASASITGNMLTTSGSTIKQDKEMLAELGRDTTPDWERPEEDRWDYKYKYREEAV</sequence>
<dbReference type="SFLD" id="SFLDG01278">
    <property type="entry name" value="biotin_synthase_like"/>
    <property type="match status" value="1"/>
</dbReference>
<dbReference type="Gene3D" id="3.20.20.70">
    <property type="entry name" value="Aldolase class I"/>
    <property type="match status" value="1"/>
</dbReference>
<keyword evidence="10 13" id="KW-0408">Iron</keyword>
<keyword evidence="4 13" id="KW-0004">4Fe-4S</keyword>
<dbReference type="SFLD" id="SFLDG01060">
    <property type="entry name" value="BATS_domain_containing"/>
    <property type="match status" value="1"/>
</dbReference>
<dbReference type="SFLD" id="SFLDS00029">
    <property type="entry name" value="Radical_SAM"/>
    <property type="match status" value="1"/>
</dbReference>
<dbReference type="InterPro" id="IPR006638">
    <property type="entry name" value="Elp3/MiaA/NifB-like_rSAM"/>
</dbReference>
<evidence type="ECO:0000313" key="17">
    <source>
        <dbReference type="Proteomes" id="UP000460257"/>
    </source>
</evidence>
<dbReference type="InterPro" id="IPR013785">
    <property type="entry name" value="Aldolase_TIM"/>
</dbReference>
<keyword evidence="17" id="KW-1185">Reference proteome</keyword>
<evidence type="ECO:0000256" key="8">
    <source>
        <dbReference type="ARBA" id="ARBA00022723"/>
    </source>
</evidence>
<evidence type="ECO:0000259" key="15">
    <source>
        <dbReference type="PROSITE" id="PS51918"/>
    </source>
</evidence>
<feature type="binding site" evidence="13 14">
    <location>
        <position position="66"/>
    </location>
    <ligand>
        <name>[4Fe-4S] cluster</name>
        <dbReference type="ChEBI" id="CHEBI:49883"/>
        <note>4Fe-4S-S-AdoMet</note>
    </ligand>
</feature>
<comment type="cofactor">
    <cofactor evidence="14">
        <name>[2Fe-2S] cluster</name>
        <dbReference type="ChEBI" id="CHEBI:190135"/>
    </cofactor>
    <text evidence="14">Binds 1 [2Fe-2S] cluster. The cluster is coordinated with 3 cysteines and 1 arginine.</text>
</comment>
<feature type="binding site" evidence="13 14">
    <location>
        <position position="198"/>
    </location>
    <ligand>
        <name>[2Fe-2S] cluster</name>
        <dbReference type="ChEBI" id="CHEBI:190135"/>
    </ligand>
</feature>
<dbReference type="UniPathway" id="UPA00078">
    <property type="reaction ID" value="UER00162"/>
</dbReference>
<keyword evidence="9 13" id="KW-0093">Biotin biosynthesis</keyword>
<dbReference type="GO" id="GO:0051539">
    <property type="term" value="F:4 iron, 4 sulfur cluster binding"/>
    <property type="evidence" value="ECO:0007669"/>
    <property type="project" value="UniProtKB-KW"/>
</dbReference>
<dbReference type="NCBIfam" id="TIGR00433">
    <property type="entry name" value="bioB"/>
    <property type="match status" value="1"/>
</dbReference>
<organism evidence="16 17">
    <name type="scientific">Candidatus Weimeria bifida</name>
    <dbReference type="NCBI Taxonomy" id="2599074"/>
    <lineage>
        <taxon>Bacteria</taxon>
        <taxon>Bacillati</taxon>
        <taxon>Bacillota</taxon>
        <taxon>Clostridia</taxon>
        <taxon>Lachnospirales</taxon>
        <taxon>Lachnospiraceae</taxon>
        <taxon>Candidatus Weimeria</taxon>
    </lineage>
</organism>
<evidence type="ECO:0000256" key="13">
    <source>
        <dbReference type="HAMAP-Rule" id="MF_01694"/>
    </source>
</evidence>
<dbReference type="InterPro" id="IPR010722">
    <property type="entry name" value="BATS_dom"/>
</dbReference>
<keyword evidence="6 13" id="KW-0949">S-adenosyl-L-methionine</keyword>
<dbReference type="SUPFAM" id="SSF102114">
    <property type="entry name" value="Radical SAM enzymes"/>
    <property type="match status" value="1"/>
</dbReference>
<evidence type="ECO:0000256" key="11">
    <source>
        <dbReference type="ARBA" id="ARBA00023014"/>
    </source>
</evidence>
<keyword evidence="8 13" id="KW-0479">Metal-binding</keyword>
<comment type="catalytic activity">
    <reaction evidence="12 13">
        <text>(4R,5S)-dethiobiotin + (sulfur carrier)-SH + 2 reduced [2Fe-2S]-[ferredoxin] + 2 S-adenosyl-L-methionine = (sulfur carrier)-H + biotin + 2 5'-deoxyadenosine + 2 L-methionine + 2 oxidized [2Fe-2S]-[ferredoxin]</text>
        <dbReference type="Rhea" id="RHEA:22060"/>
        <dbReference type="Rhea" id="RHEA-COMP:10000"/>
        <dbReference type="Rhea" id="RHEA-COMP:10001"/>
        <dbReference type="Rhea" id="RHEA-COMP:14737"/>
        <dbReference type="Rhea" id="RHEA-COMP:14739"/>
        <dbReference type="ChEBI" id="CHEBI:17319"/>
        <dbReference type="ChEBI" id="CHEBI:29917"/>
        <dbReference type="ChEBI" id="CHEBI:33737"/>
        <dbReference type="ChEBI" id="CHEBI:33738"/>
        <dbReference type="ChEBI" id="CHEBI:57586"/>
        <dbReference type="ChEBI" id="CHEBI:57844"/>
        <dbReference type="ChEBI" id="CHEBI:59789"/>
        <dbReference type="ChEBI" id="CHEBI:64428"/>
        <dbReference type="ChEBI" id="CHEBI:149473"/>
        <dbReference type="EC" id="2.8.1.6"/>
    </reaction>
</comment>
<dbReference type="PANTHER" id="PTHR22976:SF2">
    <property type="entry name" value="BIOTIN SYNTHASE, MITOCHONDRIAL"/>
    <property type="match status" value="1"/>
</dbReference>
<accession>A0A6N7IXQ1</accession>
<gene>
    <name evidence="13 16" type="primary">bioB</name>
    <name evidence="16" type="ORF">FRC54_04055</name>
</gene>
<dbReference type="InterPro" id="IPR007197">
    <property type="entry name" value="rSAM"/>
</dbReference>
<evidence type="ECO:0000256" key="6">
    <source>
        <dbReference type="ARBA" id="ARBA00022691"/>
    </source>
</evidence>
<dbReference type="PROSITE" id="PS51918">
    <property type="entry name" value="RADICAL_SAM"/>
    <property type="match status" value="1"/>
</dbReference>
<keyword evidence="5 13" id="KW-0808">Transferase</keyword>
<dbReference type="EMBL" id="VOGC01000003">
    <property type="protein sequence ID" value="MQN01114.1"/>
    <property type="molecule type" value="Genomic_DNA"/>
</dbReference>
<dbReference type="Proteomes" id="UP000460257">
    <property type="component" value="Unassembled WGS sequence"/>
</dbReference>
<dbReference type="PANTHER" id="PTHR22976">
    <property type="entry name" value="BIOTIN SYNTHASE"/>
    <property type="match status" value="1"/>
</dbReference>
<dbReference type="GO" id="GO:0009102">
    <property type="term" value="P:biotin biosynthetic process"/>
    <property type="evidence" value="ECO:0007669"/>
    <property type="project" value="UniProtKB-UniRule"/>
</dbReference>
<dbReference type="GO" id="GO:0051537">
    <property type="term" value="F:2 iron, 2 sulfur cluster binding"/>
    <property type="evidence" value="ECO:0007669"/>
    <property type="project" value="UniProtKB-KW"/>
</dbReference>
<evidence type="ECO:0000256" key="9">
    <source>
        <dbReference type="ARBA" id="ARBA00022756"/>
    </source>
</evidence>